<accession>G0MX24</accession>
<dbReference type="EMBL" id="GL379818">
    <property type="protein sequence ID" value="EGT46745.1"/>
    <property type="molecule type" value="Genomic_DNA"/>
</dbReference>
<evidence type="ECO:0000259" key="1">
    <source>
        <dbReference type="Pfam" id="PF07735"/>
    </source>
</evidence>
<dbReference type="Proteomes" id="UP000008068">
    <property type="component" value="Unassembled WGS sequence"/>
</dbReference>
<reference evidence="3" key="1">
    <citation type="submission" date="2011-07" db="EMBL/GenBank/DDBJ databases">
        <authorList>
            <consortium name="Caenorhabditis brenneri Sequencing and Analysis Consortium"/>
            <person name="Wilson R.K."/>
        </authorList>
    </citation>
    <scope>NUCLEOTIDE SEQUENCE [LARGE SCALE GENOMIC DNA]</scope>
    <source>
        <strain evidence="3">PB2801</strain>
    </source>
</reference>
<feature type="domain" description="Sdz-33 F-box" evidence="1">
    <location>
        <begin position="186"/>
        <end position="242"/>
    </location>
</feature>
<protein>
    <recommendedName>
        <fullName evidence="1">Sdz-33 F-box domain-containing protein</fullName>
    </recommendedName>
</protein>
<proteinExistence type="predicted"/>
<dbReference type="Pfam" id="PF07735">
    <property type="entry name" value="FBA_2"/>
    <property type="match status" value="1"/>
</dbReference>
<dbReference type="InterPro" id="IPR012885">
    <property type="entry name" value="F-box_Sdz-33"/>
</dbReference>
<keyword evidence="3" id="KW-1185">Reference proteome</keyword>
<gene>
    <name evidence="2" type="ORF">CAEBREN_09884</name>
</gene>
<evidence type="ECO:0000313" key="2">
    <source>
        <dbReference type="EMBL" id="EGT46745.1"/>
    </source>
</evidence>
<name>G0MX24_CAEBE</name>
<dbReference type="AlphaFoldDB" id="G0MX24"/>
<dbReference type="HOGENOM" id="CLU_845259_0_0_1"/>
<evidence type="ECO:0000313" key="3">
    <source>
        <dbReference type="Proteomes" id="UP000008068"/>
    </source>
</evidence>
<dbReference type="InParanoid" id="G0MX24"/>
<organism evidence="3">
    <name type="scientific">Caenorhabditis brenneri</name>
    <name type="common">Nematode worm</name>
    <dbReference type="NCBI Taxonomy" id="135651"/>
    <lineage>
        <taxon>Eukaryota</taxon>
        <taxon>Metazoa</taxon>
        <taxon>Ecdysozoa</taxon>
        <taxon>Nematoda</taxon>
        <taxon>Chromadorea</taxon>
        <taxon>Rhabditida</taxon>
        <taxon>Rhabditina</taxon>
        <taxon>Rhabditomorpha</taxon>
        <taxon>Rhabditoidea</taxon>
        <taxon>Rhabditidae</taxon>
        <taxon>Peloderinae</taxon>
        <taxon>Caenorhabditis</taxon>
    </lineage>
</organism>
<sequence length="329" mass="38894">MRAHIKYALKGQMEMEVNLCCKKLWIDMYWRKQKRNKNTIPYSRFSNLDYVYKKHEPSDTKFSYFVFGDEWVTYKPVSFESQLYWNDPHDGFYILFEYLIELLDLKVEFIIQPTLFIEPLFYLIELMNSYDSKIESVTYSGHASALENITYANLLRQTKMKTPVYFELTNTVLTQTVGVFSVSTAFLYIMDAGWLTIENLKSFKCIGLQLGGVTYSDHEINAFLKYIKKIECPNSRLKYISMELDESRTIDLKTLLGGIKCNLTTETRIYKMFDDFMTNDVGYNFKMKNNDICAVQLDEDNLLEIFIWKSLKRPRVLPDRACKKKRLNL</sequence>